<organism evidence="1 2">
    <name type="scientific">Canavalia gladiata</name>
    <name type="common">Sword bean</name>
    <name type="synonym">Dolichos gladiatus</name>
    <dbReference type="NCBI Taxonomy" id="3824"/>
    <lineage>
        <taxon>Eukaryota</taxon>
        <taxon>Viridiplantae</taxon>
        <taxon>Streptophyta</taxon>
        <taxon>Embryophyta</taxon>
        <taxon>Tracheophyta</taxon>
        <taxon>Spermatophyta</taxon>
        <taxon>Magnoliopsida</taxon>
        <taxon>eudicotyledons</taxon>
        <taxon>Gunneridae</taxon>
        <taxon>Pentapetalae</taxon>
        <taxon>rosids</taxon>
        <taxon>fabids</taxon>
        <taxon>Fabales</taxon>
        <taxon>Fabaceae</taxon>
        <taxon>Papilionoideae</taxon>
        <taxon>50 kb inversion clade</taxon>
        <taxon>NPAAA clade</taxon>
        <taxon>indigoferoid/millettioid clade</taxon>
        <taxon>Phaseoleae</taxon>
        <taxon>Canavalia</taxon>
    </lineage>
</organism>
<sequence length="190" mass="22033">MPHKYFNTKAFKTTILNIWKTKHCIELMELGKNLFTFRFLTESDMNMKSQQSLSRPTTKRYNGPKEQAANNHIQNDYNDLMENMETSIQGICVILATEPEIEHGALLVEDQTEPQSARPTQSNIASIPFTTCRKIRKLFRYEKFWLKDNNCIDLVFQAWTHTNEDYAGKIEATKAAFKTISNPYKALASR</sequence>
<dbReference type="AlphaFoldDB" id="A0AAN9LP67"/>
<comment type="caution">
    <text evidence="1">The sequence shown here is derived from an EMBL/GenBank/DDBJ whole genome shotgun (WGS) entry which is preliminary data.</text>
</comment>
<gene>
    <name evidence="1" type="ORF">VNO77_20417</name>
</gene>
<dbReference type="EMBL" id="JAYMYQ010000004">
    <property type="protein sequence ID" value="KAK7339735.1"/>
    <property type="molecule type" value="Genomic_DNA"/>
</dbReference>
<evidence type="ECO:0000313" key="1">
    <source>
        <dbReference type="EMBL" id="KAK7339735.1"/>
    </source>
</evidence>
<proteinExistence type="predicted"/>
<evidence type="ECO:0000313" key="2">
    <source>
        <dbReference type="Proteomes" id="UP001367508"/>
    </source>
</evidence>
<accession>A0AAN9LP67</accession>
<dbReference type="Proteomes" id="UP001367508">
    <property type="component" value="Unassembled WGS sequence"/>
</dbReference>
<protein>
    <submittedName>
        <fullName evidence="1">Uncharacterized protein</fullName>
    </submittedName>
</protein>
<keyword evidence="2" id="KW-1185">Reference proteome</keyword>
<reference evidence="1 2" key="1">
    <citation type="submission" date="2024-01" db="EMBL/GenBank/DDBJ databases">
        <title>The genomes of 5 underutilized Papilionoideae crops provide insights into root nodulation and disease resistanc.</title>
        <authorList>
            <person name="Jiang F."/>
        </authorList>
    </citation>
    <scope>NUCLEOTIDE SEQUENCE [LARGE SCALE GENOMIC DNA]</scope>
    <source>
        <strain evidence="1">LVBAO_FW01</strain>
        <tissue evidence="1">Leaves</tissue>
    </source>
</reference>
<name>A0AAN9LP67_CANGL</name>